<dbReference type="InterPro" id="IPR014922">
    <property type="entry name" value="YdhG-like"/>
</dbReference>
<dbReference type="EMBL" id="CAEZZU010000179">
    <property type="protein sequence ID" value="CAB4786195.1"/>
    <property type="molecule type" value="Genomic_DNA"/>
</dbReference>
<proteinExistence type="predicted"/>
<gene>
    <name evidence="2" type="ORF">UFOPK2925_01135</name>
</gene>
<dbReference type="Gene3D" id="3.90.1150.200">
    <property type="match status" value="1"/>
</dbReference>
<organism evidence="2">
    <name type="scientific">freshwater metagenome</name>
    <dbReference type="NCBI Taxonomy" id="449393"/>
    <lineage>
        <taxon>unclassified sequences</taxon>
        <taxon>metagenomes</taxon>
        <taxon>ecological metagenomes</taxon>
    </lineage>
</organism>
<dbReference type="InterPro" id="IPR025629">
    <property type="entry name" value="DUF4287"/>
</dbReference>
<accession>A0A6J6WRQ7</accession>
<reference evidence="2" key="1">
    <citation type="submission" date="2020-05" db="EMBL/GenBank/DDBJ databases">
        <authorList>
            <person name="Chiriac C."/>
            <person name="Salcher M."/>
            <person name="Ghai R."/>
            <person name="Kavagutti S V."/>
        </authorList>
    </citation>
    <scope>NUCLEOTIDE SEQUENCE</scope>
</reference>
<dbReference type="SUPFAM" id="SSF159888">
    <property type="entry name" value="YdhG-like"/>
    <property type="match status" value="1"/>
</dbReference>
<dbReference type="AlphaFoldDB" id="A0A6J6WRQ7"/>
<sequence length="184" mass="20542">MTAASSDRSSYFSAIEKKYGKPIKFYLQALGNLGDAKYAEQISLLRENFGFSQTHANALVMYARGSTSSRRVATPEDYFLSLGGEREKTARAVFATILSKYPDLELVIAWNQPMLRRGKDYIFGLMGAKNHLLLAPWGGISETILARLKGLKVNKKTVQIPVDWKIDAPLLRLMVKERLAQIGA</sequence>
<name>A0A6J6WRQ7_9ZZZZ</name>
<dbReference type="Pfam" id="PF14117">
    <property type="entry name" value="DUF4287"/>
    <property type="match status" value="1"/>
</dbReference>
<protein>
    <submittedName>
        <fullName evidence="2">Unannotated protein</fullName>
    </submittedName>
</protein>
<dbReference type="Pfam" id="PF08818">
    <property type="entry name" value="DUF1801"/>
    <property type="match status" value="1"/>
</dbReference>
<evidence type="ECO:0000259" key="1">
    <source>
        <dbReference type="Pfam" id="PF08818"/>
    </source>
</evidence>
<feature type="domain" description="YdhG-like" evidence="1">
    <location>
        <begin position="87"/>
        <end position="178"/>
    </location>
</feature>
<evidence type="ECO:0000313" key="2">
    <source>
        <dbReference type="EMBL" id="CAB4786195.1"/>
    </source>
</evidence>